<evidence type="ECO:0000313" key="2">
    <source>
        <dbReference type="EMBL" id="PNT11412.1"/>
    </source>
</evidence>
<feature type="region of interest" description="Disordered" evidence="1">
    <location>
        <begin position="1"/>
        <end position="21"/>
    </location>
</feature>
<gene>
    <name evidence="3" type="ORF">POPTR_002G193500</name>
    <name evidence="2" type="ORF">POPTR_011G019400</name>
</gene>
<evidence type="ECO:0000256" key="1">
    <source>
        <dbReference type="SAM" id="MobiDB-lite"/>
    </source>
</evidence>
<reference evidence="3" key="2">
    <citation type="submission" date="2017-07" db="EMBL/GenBank/DDBJ databases">
        <title>WGS assembly of Populus trichocarpa.</title>
        <authorList>
            <person name="Tuskan G."/>
            <person name="Difazio S."/>
            <person name="Jansson S."/>
            <person name="Bohlmann J."/>
            <person name="Grigoriev I."/>
            <person name="Hellsten U."/>
            <person name="Putnam N."/>
            <person name="Ralph S."/>
            <person name="Rombauts S."/>
            <person name="Salamov A."/>
            <person name="Schein J."/>
            <person name="Sterck L."/>
            <person name="Aerts A."/>
            <person name="Bhalerao R."/>
            <person name="Bhalerao R."/>
            <person name="Blaudez D."/>
            <person name="Boerjan W."/>
            <person name="Brun A."/>
            <person name="Brunner A."/>
            <person name="Busov V."/>
            <person name="Campbell M."/>
            <person name="Carlson J."/>
            <person name="Chalot M."/>
            <person name="Chapman J."/>
            <person name="Chen G."/>
            <person name="Cooper D."/>
            <person name="Coutinho P."/>
            <person name="Couturier J."/>
            <person name="Covert S."/>
            <person name="Cronk Q."/>
            <person name="Cunningham R."/>
            <person name="Davis J."/>
            <person name="Degroeve S."/>
            <person name="Dejardin A."/>
            <person name="Depamphilis C."/>
            <person name="Detter J."/>
            <person name="Dirks B."/>
            <person name="Dubchak I."/>
            <person name="Duplessis S."/>
            <person name="Ehlting J."/>
            <person name="Ellis B."/>
            <person name="Gendler K."/>
            <person name="Goodstein D."/>
            <person name="Gribskov M."/>
            <person name="Grimwood J."/>
            <person name="Groover A."/>
            <person name="Gunter L."/>
            <person name="Hamberger B."/>
            <person name="Heinze B."/>
            <person name="Helariutta Y."/>
            <person name="Henrissat B."/>
            <person name="Holligan D."/>
            <person name="Holt R."/>
            <person name="Huang W."/>
            <person name="Islam-Faridi N."/>
            <person name="Jones S."/>
            <person name="Jones-Rhoades M."/>
            <person name="Jorgensen R."/>
            <person name="Joshi C."/>
            <person name="Kangasjarvi J."/>
            <person name="Karlsson J."/>
            <person name="Kelleher C."/>
            <person name="Kirkpatrick R."/>
            <person name="Kirst M."/>
            <person name="Kohler A."/>
            <person name="Kalluri U."/>
            <person name="Larimer F."/>
            <person name="Leebens-Mack J."/>
            <person name="Leple J."/>
            <person name="Locascio P."/>
            <person name="Lou Y."/>
            <person name="Lucas S."/>
            <person name="Martin F."/>
            <person name="Montanini B."/>
            <person name="Napoli C."/>
            <person name="Nelson D."/>
            <person name="Nelson C."/>
            <person name="Nieminen K."/>
            <person name="Nilsson O."/>
            <person name="Pereda V."/>
            <person name="Peter G."/>
            <person name="Philippe R."/>
            <person name="Pilate G."/>
            <person name="Poliakov A."/>
            <person name="Razumovskaya J."/>
            <person name="Richardson P."/>
            <person name="Rinaldi C."/>
            <person name="Ritland K."/>
            <person name="Rouze P."/>
            <person name="Ryaboy D."/>
            <person name="Schmutz J."/>
            <person name="Schrader J."/>
            <person name="Segerman B."/>
            <person name="Shin H."/>
            <person name="Siddiqui A."/>
            <person name="Sterky F."/>
            <person name="Terry A."/>
            <person name="Tsai C."/>
            <person name="Uberbacher E."/>
            <person name="Unneberg P."/>
            <person name="Vahala J."/>
            <person name="Wall K."/>
            <person name="Wessler S."/>
            <person name="Yang G."/>
            <person name="Yin T."/>
            <person name="Douglas C."/>
            <person name="Marra M."/>
            <person name="Sandberg G."/>
            <person name="Van De Peer Y."/>
            <person name="Rokhsar D."/>
        </authorList>
    </citation>
    <scope>NUCLEOTIDE SEQUENCE</scope>
    <source>
        <strain evidence="3">Nisqually-1</strain>
    </source>
</reference>
<accession>A0A2K2BLD0</accession>
<organism evidence="3 4">
    <name type="scientific">Populus trichocarpa</name>
    <name type="common">Western balsam poplar</name>
    <name type="synonym">Populus balsamifera subsp. trichocarpa</name>
    <dbReference type="NCBI Taxonomy" id="3694"/>
    <lineage>
        <taxon>Eukaryota</taxon>
        <taxon>Viridiplantae</taxon>
        <taxon>Streptophyta</taxon>
        <taxon>Embryophyta</taxon>
        <taxon>Tracheophyta</taxon>
        <taxon>Spermatophyta</taxon>
        <taxon>Magnoliopsida</taxon>
        <taxon>eudicotyledons</taxon>
        <taxon>Gunneridae</taxon>
        <taxon>Pentapetalae</taxon>
        <taxon>rosids</taxon>
        <taxon>fabids</taxon>
        <taxon>Malpighiales</taxon>
        <taxon>Salicaceae</taxon>
        <taxon>Saliceae</taxon>
        <taxon>Populus</taxon>
    </lineage>
</organism>
<dbReference type="Proteomes" id="UP000006729">
    <property type="component" value="Chromosome 11"/>
</dbReference>
<dbReference type="InParanoid" id="A0A2K2BLD0"/>
<dbReference type="EMBL" id="CM009291">
    <property type="protein sequence ID" value="PNT50578.1"/>
    <property type="molecule type" value="Genomic_DNA"/>
</dbReference>
<keyword evidence="4" id="KW-1185">Reference proteome</keyword>
<dbReference type="EMBL" id="CM009300">
    <property type="protein sequence ID" value="PNT11412.1"/>
    <property type="molecule type" value="Genomic_DNA"/>
</dbReference>
<dbReference type="AlphaFoldDB" id="A0A2K2BLD0"/>
<protein>
    <submittedName>
        <fullName evidence="3">Uncharacterized protein</fullName>
    </submittedName>
</protein>
<evidence type="ECO:0000313" key="3">
    <source>
        <dbReference type="EMBL" id="PNT50578.1"/>
    </source>
</evidence>
<sequence length="75" mass="8165">MTNTVSGVNLRPDQGNIGEGNRGDELGLGKCCVKIFRLTGEGTEGNKMEHCLWRQSSSIFINLVQISNRGEGNRA</sequence>
<name>A0A2K2BLD0_POPTR</name>
<dbReference type="Proteomes" id="UP000006729">
    <property type="component" value="Chromosome 2"/>
</dbReference>
<reference evidence="3 4" key="1">
    <citation type="journal article" date="2006" name="Science">
        <title>The genome of black cottonwood, Populus trichocarpa (Torr. &amp; Gray).</title>
        <authorList>
            <person name="Tuskan G.A."/>
            <person name="Difazio S."/>
            <person name="Jansson S."/>
            <person name="Bohlmann J."/>
            <person name="Grigoriev I."/>
            <person name="Hellsten U."/>
            <person name="Putnam N."/>
            <person name="Ralph S."/>
            <person name="Rombauts S."/>
            <person name="Salamov A."/>
            <person name="Schein J."/>
            <person name="Sterck L."/>
            <person name="Aerts A."/>
            <person name="Bhalerao R.R."/>
            <person name="Bhalerao R.P."/>
            <person name="Blaudez D."/>
            <person name="Boerjan W."/>
            <person name="Brun A."/>
            <person name="Brunner A."/>
            <person name="Busov V."/>
            <person name="Campbell M."/>
            <person name="Carlson J."/>
            <person name="Chalot M."/>
            <person name="Chapman J."/>
            <person name="Chen G.L."/>
            <person name="Cooper D."/>
            <person name="Coutinho P.M."/>
            <person name="Couturier J."/>
            <person name="Covert S."/>
            <person name="Cronk Q."/>
            <person name="Cunningham R."/>
            <person name="Davis J."/>
            <person name="Degroeve S."/>
            <person name="Dejardin A."/>
            <person name="Depamphilis C."/>
            <person name="Detter J."/>
            <person name="Dirks B."/>
            <person name="Dubchak I."/>
            <person name="Duplessis S."/>
            <person name="Ehlting J."/>
            <person name="Ellis B."/>
            <person name="Gendler K."/>
            <person name="Goodstein D."/>
            <person name="Gribskov M."/>
            <person name="Grimwood J."/>
            <person name="Groover A."/>
            <person name="Gunter L."/>
            <person name="Hamberger B."/>
            <person name="Heinze B."/>
            <person name="Helariutta Y."/>
            <person name="Henrissat B."/>
            <person name="Holligan D."/>
            <person name="Holt R."/>
            <person name="Huang W."/>
            <person name="Islam-Faridi N."/>
            <person name="Jones S."/>
            <person name="Jones-Rhoades M."/>
            <person name="Jorgensen R."/>
            <person name="Joshi C."/>
            <person name="Kangasjarvi J."/>
            <person name="Karlsson J."/>
            <person name="Kelleher C."/>
            <person name="Kirkpatrick R."/>
            <person name="Kirst M."/>
            <person name="Kohler A."/>
            <person name="Kalluri U."/>
            <person name="Larimer F."/>
            <person name="Leebens-Mack J."/>
            <person name="Leple J.C."/>
            <person name="Locascio P."/>
            <person name="Lou Y."/>
            <person name="Lucas S."/>
            <person name="Martin F."/>
            <person name="Montanini B."/>
            <person name="Napoli C."/>
            <person name="Nelson D.R."/>
            <person name="Nelson C."/>
            <person name="Nieminen K."/>
            <person name="Nilsson O."/>
            <person name="Pereda V."/>
            <person name="Peter G."/>
            <person name="Philippe R."/>
            <person name="Pilate G."/>
            <person name="Poliakov A."/>
            <person name="Razumovskaya J."/>
            <person name="Richardson P."/>
            <person name="Rinaldi C."/>
            <person name="Ritland K."/>
            <person name="Rouze P."/>
            <person name="Ryaboy D."/>
            <person name="Schmutz J."/>
            <person name="Schrader J."/>
            <person name="Segerman B."/>
            <person name="Shin H."/>
            <person name="Siddiqui A."/>
            <person name="Sterky F."/>
            <person name="Terry A."/>
            <person name="Tsai C.J."/>
            <person name="Uberbacher E."/>
            <person name="Unneberg P."/>
            <person name="Vahala J."/>
            <person name="Wall K."/>
            <person name="Wessler S."/>
            <person name="Yang G."/>
            <person name="Yin T."/>
            <person name="Douglas C."/>
            <person name="Marra M."/>
            <person name="Sandberg G."/>
            <person name="Van de Peer Y."/>
            <person name="Rokhsar D."/>
        </authorList>
    </citation>
    <scope>NUCLEOTIDE SEQUENCE [LARGE SCALE GENOMIC DNA]</scope>
    <source>
        <strain evidence="4">cv. Nisqually</strain>
        <strain evidence="3">Nisqually-1</strain>
    </source>
</reference>
<evidence type="ECO:0000313" key="4">
    <source>
        <dbReference type="Proteomes" id="UP000006729"/>
    </source>
</evidence>
<proteinExistence type="predicted"/>